<keyword evidence="4 9" id="KW-1133">Transmembrane helix</keyword>
<feature type="region of interest" description="Disordered" evidence="8">
    <location>
        <begin position="35"/>
        <end position="62"/>
    </location>
</feature>
<evidence type="ECO:0000313" key="10">
    <source>
        <dbReference type="EMBL" id="CAH0383773.1"/>
    </source>
</evidence>
<keyword evidence="5 9" id="KW-0472">Membrane</keyword>
<dbReference type="PANTHER" id="PTHR42643:SF38">
    <property type="entry name" value="IONOTROPIC RECEPTOR 100A"/>
    <property type="match status" value="1"/>
</dbReference>
<keyword evidence="11" id="KW-1185">Reference proteome</keyword>
<dbReference type="PANTHER" id="PTHR42643">
    <property type="entry name" value="IONOTROPIC RECEPTOR 20A-RELATED"/>
    <property type="match status" value="1"/>
</dbReference>
<evidence type="ECO:0000256" key="2">
    <source>
        <dbReference type="ARBA" id="ARBA00022475"/>
    </source>
</evidence>
<evidence type="ECO:0000256" key="7">
    <source>
        <dbReference type="ARBA" id="ARBA00023180"/>
    </source>
</evidence>
<protein>
    <recommendedName>
        <fullName evidence="12">Ionotropic receptor</fullName>
    </recommendedName>
</protein>
<evidence type="ECO:0000256" key="8">
    <source>
        <dbReference type="SAM" id="MobiDB-lite"/>
    </source>
</evidence>
<keyword evidence="6" id="KW-0675">Receptor</keyword>
<proteinExistence type="predicted"/>
<dbReference type="AlphaFoldDB" id="A0A9P0A5U1"/>
<organism evidence="10 11">
    <name type="scientific">Bemisia tabaci</name>
    <name type="common">Sweetpotato whitefly</name>
    <name type="synonym">Aleurodes tabaci</name>
    <dbReference type="NCBI Taxonomy" id="7038"/>
    <lineage>
        <taxon>Eukaryota</taxon>
        <taxon>Metazoa</taxon>
        <taxon>Ecdysozoa</taxon>
        <taxon>Arthropoda</taxon>
        <taxon>Hexapoda</taxon>
        <taxon>Insecta</taxon>
        <taxon>Pterygota</taxon>
        <taxon>Neoptera</taxon>
        <taxon>Paraneoptera</taxon>
        <taxon>Hemiptera</taxon>
        <taxon>Sternorrhyncha</taxon>
        <taxon>Aleyrodoidea</taxon>
        <taxon>Aleyrodidae</taxon>
        <taxon>Aleyrodinae</taxon>
        <taxon>Bemisia</taxon>
    </lineage>
</organism>
<dbReference type="Proteomes" id="UP001152759">
    <property type="component" value="Chromosome 10"/>
</dbReference>
<keyword evidence="2" id="KW-1003">Cell membrane</keyword>
<evidence type="ECO:0000256" key="5">
    <source>
        <dbReference type="ARBA" id="ARBA00023136"/>
    </source>
</evidence>
<evidence type="ECO:0000313" key="11">
    <source>
        <dbReference type="Proteomes" id="UP001152759"/>
    </source>
</evidence>
<evidence type="ECO:0008006" key="12">
    <source>
        <dbReference type="Google" id="ProtNLM"/>
    </source>
</evidence>
<evidence type="ECO:0000256" key="6">
    <source>
        <dbReference type="ARBA" id="ARBA00023170"/>
    </source>
</evidence>
<dbReference type="PROSITE" id="PS51257">
    <property type="entry name" value="PROKAR_LIPOPROTEIN"/>
    <property type="match status" value="1"/>
</dbReference>
<name>A0A9P0A5U1_BEMTA</name>
<dbReference type="InterPro" id="IPR052192">
    <property type="entry name" value="Insect_Ionotropic_Sensory_Rcpt"/>
</dbReference>
<evidence type="ECO:0000256" key="1">
    <source>
        <dbReference type="ARBA" id="ARBA00004651"/>
    </source>
</evidence>
<feature type="transmembrane region" description="Helical" evidence="9">
    <location>
        <begin position="501"/>
        <end position="522"/>
    </location>
</feature>
<sequence>MRCEARDELNTTGSGAWVGVSCGMDATSDPLFYSFGSDPRQRRGAGPRSRHRRPGVVAGSPARCHRVPAPQQHPNPLDPANGNPGILARWSRDAEDSKSTQIVFSVFSAYYPPRFLPKVLEEKTESIFLLALNVCQNIVIESQQPLLYTVEFSAEPAFVHFIQALHDASIQTISVSDHRKLTSTALADNRKNILFSLDKADEILDLIFHTISQEGTLMESEFIQSEFLNKPLPHYCVRIDGRPFQPHENSCSKFVNITSAELDGSSVLSSSLFEVTRGLYVNKIWNSRNHLIFLVKEFDHNYRKSAQRKPCQFEFGNKTFKNHEAGAPDGMILYFKFFWRFFKGRLAVICHPTGCEKYDPFTETLVSVTDGTFFDFSWNSMHGKPIRVVIDDDDNKNYYLKAAISFPERFAALYLVILEDFKQYMDGSAEYVTSENTNFDVEEGLKLDVSLYLFGSGVHLVEMDYSKVEFSAAIDSTAFCFITPHSGFMSQGLVIFKTFPTIVWCLVFGTVVCFLAMQYVFLHSQCGFFNRFYSEAEIDHLRDMSSILTIWAYFVCGRPPSPFFGRLVTGKVLFLIFSFSAFIISTIFLSEMTTLLSDRVLYPEIETLRELAESELFIQPINRISIESAQKILDQQSFEALKEKLISNLGFYLDEEYSGEIFTDYLTSSMRAGNDSIRKVWENIRAIAVTDACLVQIPALSMRKKNMFVTPLVNMEEVEYHLMEECLMTHPVMFLLLKNSFLFEKFNLFLMYYLESGFSKLNLENTADSYMRLESSRGMIVDVDQPRAYGLNDLQSAFVGLKSRIIRIGARSCGIRSSHQQEPASGLHGTLTASAPLALLASHGAYIYYLSYIA</sequence>
<feature type="compositionally biased region" description="Basic residues" evidence="8">
    <location>
        <begin position="42"/>
        <end position="54"/>
    </location>
</feature>
<evidence type="ECO:0000256" key="9">
    <source>
        <dbReference type="SAM" id="Phobius"/>
    </source>
</evidence>
<keyword evidence="3 9" id="KW-0812">Transmembrane</keyword>
<comment type="subcellular location">
    <subcellularLocation>
        <location evidence="1">Cell membrane</location>
        <topology evidence="1">Multi-pass membrane protein</topology>
    </subcellularLocation>
</comment>
<keyword evidence="7" id="KW-0325">Glycoprotein</keyword>
<gene>
    <name evidence="10" type="ORF">BEMITA_LOCUS3190</name>
</gene>
<accession>A0A9P0A5U1</accession>
<dbReference type="EMBL" id="OU963871">
    <property type="protein sequence ID" value="CAH0383773.1"/>
    <property type="molecule type" value="Genomic_DNA"/>
</dbReference>
<evidence type="ECO:0000256" key="3">
    <source>
        <dbReference type="ARBA" id="ARBA00022692"/>
    </source>
</evidence>
<dbReference type="GO" id="GO:0005886">
    <property type="term" value="C:plasma membrane"/>
    <property type="evidence" value="ECO:0007669"/>
    <property type="project" value="UniProtKB-SubCell"/>
</dbReference>
<evidence type="ECO:0000256" key="4">
    <source>
        <dbReference type="ARBA" id="ARBA00022989"/>
    </source>
</evidence>
<feature type="transmembrane region" description="Helical" evidence="9">
    <location>
        <begin position="572"/>
        <end position="590"/>
    </location>
</feature>
<reference evidence="10" key="1">
    <citation type="submission" date="2021-12" db="EMBL/GenBank/DDBJ databases">
        <authorList>
            <person name="King R."/>
        </authorList>
    </citation>
    <scope>NUCLEOTIDE SEQUENCE</scope>
</reference>